<keyword evidence="3" id="KW-0813">Transport</keyword>
<dbReference type="InterPro" id="IPR027417">
    <property type="entry name" value="P-loop_NTPase"/>
</dbReference>
<dbReference type="PROSITE" id="PS50893">
    <property type="entry name" value="ABC_TRANSPORTER_2"/>
    <property type="match status" value="1"/>
</dbReference>
<reference evidence="9 10" key="1">
    <citation type="journal article" date="2019" name="Int. J. Syst. Evol. Microbiol.">
        <title>The Global Catalogue of Microorganisms (GCM) 10K type strain sequencing project: providing services to taxonomists for standard genome sequencing and annotation.</title>
        <authorList>
            <consortium name="The Broad Institute Genomics Platform"/>
            <consortium name="The Broad Institute Genome Sequencing Center for Infectious Disease"/>
            <person name="Wu L."/>
            <person name="Ma J."/>
        </authorList>
    </citation>
    <scope>NUCLEOTIDE SEQUENCE [LARGE SCALE GENOMIC DNA]</scope>
    <source>
        <strain evidence="9 10">JCM 15575</strain>
    </source>
</reference>
<evidence type="ECO:0000256" key="4">
    <source>
        <dbReference type="ARBA" id="ARBA00022741"/>
    </source>
</evidence>
<dbReference type="InterPro" id="IPR017871">
    <property type="entry name" value="ABC_transporter-like_CS"/>
</dbReference>
<sequence>MIADAAIRVHGLQKSFADVAVLRSVDFEVARGSVFALLGSNGAGKTTIIRILATLLGADAGVIEVDGIDVAEQPARVREAISLTGQFAAVDEMLTGRENLVLVGRLRHVGSPGAVADDLVERFALTDAAHRRAGTYSGGMRRRLDIAMSLIGDPPVIFLDEPTTGLDPQARIEVWQTVRRLADAGTTVLLTTQYLDEAEHLADRIAILHEGRIIVDGTLAELTALLPPPQVEYVRKQPTLEEIFLAIVGDQAGVSEPGEIPASSDANQARGADSSPRFHHESEEGR</sequence>
<dbReference type="Proteomes" id="UP001500596">
    <property type="component" value="Unassembled WGS sequence"/>
</dbReference>
<keyword evidence="10" id="KW-1185">Reference proteome</keyword>
<comment type="subcellular location">
    <subcellularLocation>
        <location evidence="1">Cell membrane</location>
        <topology evidence="1">Peripheral membrane protein</topology>
    </subcellularLocation>
</comment>
<accession>A0ABN2GYQ4</accession>
<evidence type="ECO:0000256" key="6">
    <source>
        <dbReference type="ARBA" id="ARBA00023251"/>
    </source>
</evidence>
<feature type="region of interest" description="Disordered" evidence="7">
    <location>
        <begin position="255"/>
        <end position="286"/>
    </location>
</feature>
<evidence type="ECO:0000259" key="8">
    <source>
        <dbReference type="PROSITE" id="PS50893"/>
    </source>
</evidence>
<evidence type="ECO:0000256" key="5">
    <source>
        <dbReference type="ARBA" id="ARBA00022840"/>
    </source>
</evidence>
<feature type="domain" description="ABC transporter" evidence="8">
    <location>
        <begin position="7"/>
        <end position="235"/>
    </location>
</feature>
<evidence type="ECO:0000256" key="3">
    <source>
        <dbReference type="ARBA" id="ARBA00022448"/>
    </source>
</evidence>
<evidence type="ECO:0000256" key="1">
    <source>
        <dbReference type="ARBA" id="ARBA00004202"/>
    </source>
</evidence>
<gene>
    <name evidence="9" type="ORF">GCM10009807_23750</name>
</gene>
<comment type="similarity">
    <text evidence="2">Belongs to the ABC transporter superfamily.</text>
</comment>
<keyword evidence="6" id="KW-0046">Antibiotic resistance</keyword>
<dbReference type="PANTHER" id="PTHR42711">
    <property type="entry name" value="ABC TRANSPORTER ATP-BINDING PROTEIN"/>
    <property type="match status" value="1"/>
</dbReference>
<proteinExistence type="inferred from homology"/>
<dbReference type="Gene3D" id="3.40.50.300">
    <property type="entry name" value="P-loop containing nucleotide triphosphate hydrolases"/>
    <property type="match status" value="1"/>
</dbReference>
<protein>
    <submittedName>
        <fullName evidence="9">ATP-binding cassette domain-containing protein</fullName>
    </submittedName>
</protein>
<organism evidence="9 10">
    <name type="scientific">Microbacterium lacus</name>
    <dbReference type="NCBI Taxonomy" id="415217"/>
    <lineage>
        <taxon>Bacteria</taxon>
        <taxon>Bacillati</taxon>
        <taxon>Actinomycetota</taxon>
        <taxon>Actinomycetes</taxon>
        <taxon>Micrococcales</taxon>
        <taxon>Microbacteriaceae</taxon>
        <taxon>Microbacterium</taxon>
    </lineage>
</organism>
<evidence type="ECO:0000313" key="9">
    <source>
        <dbReference type="EMBL" id="GAA1679088.1"/>
    </source>
</evidence>
<dbReference type="InterPro" id="IPR003439">
    <property type="entry name" value="ABC_transporter-like_ATP-bd"/>
</dbReference>
<dbReference type="PANTHER" id="PTHR42711:SF5">
    <property type="entry name" value="ABC TRANSPORTER ATP-BINDING PROTEIN NATA"/>
    <property type="match status" value="1"/>
</dbReference>
<dbReference type="InterPro" id="IPR050763">
    <property type="entry name" value="ABC_transporter_ATP-binding"/>
</dbReference>
<keyword evidence="4" id="KW-0547">Nucleotide-binding</keyword>
<dbReference type="SUPFAM" id="SSF52540">
    <property type="entry name" value="P-loop containing nucleoside triphosphate hydrolases"/>
    <property type="match status" value="1"/>
</dbReference>
<evidence type="ECO:0000256" key="7">
    <source>
        <dbReference type="SAM" id="MobiDB-lite"/>
    </source>
</evidence>
<dbReference type="EMBL" id="BAAAPK010000001">
    <property type="protein sequence ID" value="GAA1679088.1"/>
    <property type="molecule type" value="Genomic_DNA"/>
</dbReference>
<evidence type="ECO:0000313" key="10">
    <source>
        <dbReference type="Proteomes" id="UP001500596"/>
    </source>
</evidence>
<feature type="compositionally biased region" description="Basic and acidic residues" evidence="7">
    <location>
        <begin position="276"/>
        <end position="286"/>
    </location>
</feature>
<dbReference type="InterPro" id="IPR003593">
    <property type="entry name" value="AAA+_ATPase"/>
</dbReference>
<dbReference type="SMART" id="SM00382">
    <property type="entry name" value="AAA"/>
    <property type="match status" value="1"/>
</dbReference>
<name>A0ABN2GYQ4_9MICO</name>
<dbReference type="Pfam" id="PF00005">
    <property type="entry name" value="ABC_tran"/>
    <property type="match status" value="1"/>
</dbReference>
<evidence type="ECO:0000256" key="2">
    <source>
        <dbReference type="ARBA" id="ARBA00005417"/>
    </source>
</evidence>
<keyword evidence="5 9" id="KW-0067">ATP-binding</keyword>
<dbReference type="PROSITE" id="PS00211">
    <property type="entry name" value="ABC_TRANSPORTER_1"/>
    <property type="match status" value="1"/>
</dbReference>
<dbReference type="GO" id="GO:0005524">
    <property type="term" value="F:ATP binding"/>
    <property type="evidence" value="ECO:0007669"/>
    <property type="project" value="UniProtKB-KW"/>
</dbReference>
<comment type="caution">
    <text evidence="9">The sequence shown here is derived from an EMBL/GenBank/DDBJ whole genome shotgun (WGS) entry which is preliminary data.</text>
</comment>